<organism evidence="2 3">
    <name type="scientific">Coccomyxa subellipsoidea (strain C-169)</name>
    <name type="common">Green microalga</name>
    <dbReference type="NCBI Taxonomy" id="574566"/>
    <lineage>
        <taxon>Eukaryota</taxon>
        <taxon>Viridiplantae</taxon>
        <taxon>Chlorophyta</taxon>
        <taxon>core chlorophytes</taxon>
        <taxon>Trebouxiophyceae</taxon>
        <taxon>Trebouxiophyceae incertae sedis</taxon>
        <taxon>Coccomyxaceae</taxon>
        <taxon>Coccomyxa</taxon>
        <taxon>Coccomyxa subellipsoidea</taxon>
    </lineage>
</organism>
<evidence type="ECO:0000313" key="2">
    <source>
        <dbReference type="EMBL" id="EIE27667.1"/>
    </source>
</evidence>
<feature type="compositionally biased region" description="Pro residues" evidence="1">
    <location>
        <begin position="298"/>
        <end position="309"/>
    </location>
</feature>
<feature type="compositionally biased region" description="Polar residues" evidence="1">
    <location>
        <begin position="749"/>
        <end position="758"/>
    </location>
</feature>
<dbReference type="AlphaFoldDB" id="I0ZAJ8"/>
<reference evidence="2 3" key="1">
    <citation type="journal article" date="2012" name="Genome Biol.">
        <title>The genome of the polar eukaryotic microalga coccomyxa subellipsoidea reveals traits of cold adaptation.</title>
        <authorList>
            <person name="Blanc G."/>
            <person name="Agarkova I."/>
            <person name="Grimwood J."/>
            <person name="Kuo A."/>
            <person name="Brueggeman A."/>
            <person name="Dunigan D."/>
            <person name="Gurnon J."/>
            <person name="Ladunga I."/>
            <person name="Lindquist E."/>
            <person name="Lucas S."/>
            <person name="Pangilinan J."/>
            <person name="Proschold T."/>
            <person name="Salamov A."/>
            <person name="Schmutz J."/>
            <person name="Weeks D."/>
            <person name="Yamada T."/>
            <person name="Claverie J.M."/>
            <person name="Grigoriev I."/>
            <person name="Van Etten J."/>
            <person name="Lomsadze A."/>
            <person name="Borodovsky M."/>
        </authorList>
    </citation>
    <scope>NUCLEOTIDE SEQUENCE [LARGE SCALE GENOMIC DNA]</scope>
    <source>
        <strain evidence="2 3">C-169</strain>
    </source>
</reference>
<feature type="compositionally biased region" description="Basic and acidic residues" evidence="1">
    <location>
        <begin position="39"/>
        <end position="48"/>
    </location>
</feature>
<feature type="compositionally biased region" description="Low complexity" evidence="1">
    <location>
        <begin position="351"/>
        <end position="370"/>
    </location>
</feature>
<feature type="compositionally biased region" description="Polar residues" evidence="1">
    <location>
        <begin position="774"/>
        <end position="808"/>
    </location>
</feature>
<dbReference type="EMBL" id="AGSI01000001">
    <property type="protein sequence ID" value="EIE27667.1"/>
    <property type="molecule type" value="Genomic_DNA"/>
</dbReference>
<feature type="compositionally biased region" description="Low complexity" evidence="1">
    <location>
        <begin position="466"/>
        <end position="482"/>
    </location>
</feature>
<name>I0ZAJ8_COCSC</name>
<feature type="region of interest" description="Disordered" evidence="1">
    <location>
        <begin position="499"/>
        <end position="535"/>
    </location>
</feature>
<feature type="region of interest" description="Disordered" evidence="1">
    <location>
        <begin position="434"/>
        <end position="487"/>
    </location>
</feature>
<comment type="caution">
    <text evidence="2">The sequence shown here is derived from an EMBL/GenBank/DDBJ whole genome shotgun (WGS) entry which is preliminary data.</text>
</comment>
<evidence type="ECO:0000313" key="3">
    <source>
        <dbReference type="Proteomes" id="UP000007264"/>
    </source>
</evidence>
<feature type="region of interest" description="Disordered" evidence="1">
    <location>
        <begin position="35"/>
        <end position="57"/>
    </location>
</feature>
<feature type="region of interest" description="Disordered" evidence="1">
    <location>
        <begin position="749"/>
        <end position="829"/>
    </location>
</feature>
<dbReference type="OrthoDB" id="10597182at2759"/>
<feature type="compositionally biased region" description="Gly residues" evidence="1">
    <location>
        <begin position="262"/>
        <end position="274"/>
    </location>
</feature>
<feature type="compositionally biased region" description="Gly residues" evidence="1">
    <location>
        <begin position="328"/>
        <end position="337"/>
    </location>
</feature>
<feature type="compositionally biased region" description="Basic and acidic residues" evidence="1">
    <location>
        <begin position="120"/>
        <end position="137"/>
    </location>
</feature>
<dbReference type="GeneID" id="17045682"/>
<sequence>MVCLTFEPSVPPPKRRGRLQLADLPVDGLKELPSAVQSDSDRWKHIEPKAVGPPCQTKDICSPSLEDLGQAAFRQAAALAHKQAAANSGDARPRQGTGEDSLSAGRRLGSGGGATASLAHADEPSRMLNSDSDRPEPIRPQAKSIRAGEPGSGGTGTAASDWRRNSLSAKNCEGSATSDEDHPRLVPRRGAGPDLRSSGREIDEYLMRLLHAGSVTASEAAFYQNEVPDQQAPTSLAFPAGWNNARPWFETAGQQQAAARAGGSGGSGSGGAGQAGVRPAMPPPAFPAQPWQGSRLGPLPPMGPFPPSNPHLDDATQVRGESSCGGAVSEGGIGEGVSAGESQQKWPKTLSAAPQQRQQQPQEPEQPSSARWLHARIGEAGIAKLGATMLSQQDTFQQQVADLHRLVKRQTSLMEEAAAAQAAAAAVAAAAAGAPGKRQKPGGWPGDNQDPQTVLVSSLGDGGSGSMPSSNANLSGGAAATSDEGAVSRETLRVTALAQRSQQLRKGSATVAPAPAARAAAHDGKPQRPSLDSNASEQLDLGSMRGAAPAGMCGGSNVTCQQLQEADARLRSASLELSQQGAAGGPIDGGSPLAAALSGGSLVRAALRSLEQQQQTPRAAQGLSSRASGVDRFLQQGSFDDASMQQQAAFAQQSFMAAAGQRQFQDQLMFSAGAQQPGSAWYGEAMMQMQQQSCMAAFDPRFFPWLYQSNMSAMNAGGFNGFNPAGGMWLQAMMPSMLGMRFNNGDFNVQTNSAKPTTQGGGMFDGHSMHQAAQERQQQDGKSAASQGSARESSHGESNAASSMQEDGTASAGDEATSSVDNRGKKRKH</sequence>
<feature type="region of interest" description="Disordered" evidence="1">
    <location>
        <begin position="76"/>
        <end position="197"/>
    </location>
</feature>
<keyword evidence="3" id="KW-1185">Reference proteome</keyword>
<feature type="compositionally biased region" description="Low complexity" evidence="1">
    <location>
        <begin position="252"/>
        <end position="261"/>
    </location>
</feature>
<feature type="compositionally biased region" description="Low complexity" evidence="1">
    <location>
        <begin position="76"/>
        <end position="86"/>
    </location>
</feature>
<evidence type="ECO:0000256" key="1">
    <source>
        <dbReference type="SAM" id="MobiDB-lite"/>
    </source>
</evidence>
<feature type="compositionally biased region" description="Polar residues" evidence="1">
    <location>
        <begin position="165"/>
        <end position="177"/>
    </location>
</feature>
<dbReference type="KEGG" id="csl:COCSUDRAFT_55656"/>
<dbReference type="Proteomes" id="UP000007264">
    <property type="component" value="Unassembled WGS sequence"/>
</dbReference>
<feature type="region of interest" description="Disordered" evidence="1">
    <location>
        <begin position="252"/>
        <end position="370"/>
    </location>
</feature>
<accession>I0ZAJ8</accession>
<proteinExistence type="predicted"/>
<gene>
    <name evidence="2" type="ORF">COCSUDRAFT_55656</name>
</gene>
<protein>
    <submittedName>
        <fullName evidence="2">Uncharacterized protein</fullName>
    </submittedName>
</protein>
<dbReference type="RefSeq" id="XP_005652211.1">
    <property type="nucleotide sequence ID" value="XM_005652154.1"/>
</dbReference>